<dbReference type="AlphaFoldDB" id="A0A5A8E6X0"/>
<feature type="region of interest" description="Disordered" evidence="1">
    <location>
        <begin position="364"/>
        <end position="385"/>
    </location>
</feature>
<feature type="region of interest" description="Disordered" evidence="1">
    <location>
        <begin position="155"/>
        <end position="195"/>
    </location>
</feature>
<feature type="transmembrane region" description="Helical" evidence="2">
    <location>
        <begin position="868"/>
        <end position="896"/>
    </location>
</feature>
<keyword evidence="3" id="KW-0732">Signal</keyword>
<feature type="transmembrane region" description="Helical" evidence="2">
    <location>
        <begin position="948"/>
        <end position="972"/>
    </location>
</feature>
<feature type="region of interest" description="Disordered" evidence="1">
    <location>
        <begin position="714"/>
        <end position="733"/>
    </location>
</feature>
<keyword evidence="2" id="KW-0812">Transmembrane</keyword>
<feature type="region of interest" description="Disordered" evidence="1">
    <location>
        <begin position="83"/>
        <end position="127"/>
    </location>
</feature>
<gene>
    <name evidence="4" type="ORF">FNF27_05317</name>
</gene>
<evidence type="ECO:0000256" key="3">
    <source>
        <dbReference type="SAM" id="SignalP"/>
    </source>
</evidence>
<dbReference type="Proteomes" id="UP000322899">
    <property type="component" value="Unassembled WGS sequence"/>
</dbReference>
<protein>
    <recommendedName>
        <fullName evidence="6">PIPK domain-containing protein</fullName>
    </recommendedName>
</protein>
<sequence>MAPAGRAALLSMELLVASVAATDGRALALLTLISMFPAGLSHTDLDIIWGAHGPVFASAPADAVQEMADRNADALRAAGIPVGGRGTAGHGITDKDELTATEGQRSDGDDDLEGGTDAGFSGADSNATAWEDGASACDAADRMSLNSYCRPGAAFASGLSPPPLPHHRHRSVRARRPTPSMGGSHTGQPGGSSAMHGSVVASLDGGTALSSLMDTSWGRFPANASAVAGSAASLDATSVAISARWAVTREGVFASVLGRTAARKDWSGRLRALVDASAVRRRTVSGRSPLAAALDCWALWVVGSEAVEESLTRLKLLPYNTTPPSLPLMWLLASRADVASLSDGLPYLEAGTLDAFAGATGLPPAPGRSTAEAAGSALPSGPAYGHGHGHLPPTAAYVSLRLDRQASARQLARCLAAAQLNPACIPSAYPRTRALRLELLLRACVHFHASAEFVQACLAVDTAASRRHAATLTRATVHHVLCVLDMAAALTELCVTAEDQRAALLRRTGNGAKGGAPADSEAAADGPAPLGSSSGARAERRLPMLDERFIACCREGLHHAALAGATLSSAMLELGMDPGQALDVATASLRLFGVRVDWHPEAALELRRGRHRSVWRVADVLRLNLALACSRKAAGLALAATGQVARARQQLMGARMLFNAAHSGSRHAAAAASVLVAMGLHSSDQGDVRMARRCLAEALDTYRVGNIALAGPTVRHSSSSVAPADRSGSARTRRLSTRAVGLVPDAAAYARVPSQASNFSAGSHQSPAGTPSSVEGVISVSDTQAGRDVSPWHDAEPQTSSGERASAPAAFAGRRAMATSMAAMPWLPPNTSGARVRAKAQLFRQGAGSPISSTTDQLGAHFGPAVALYLNVLLIMGGALAALGAVLLPATVMSLLGSGVPPLLRDSAGFLGASLVNLGPPFALLRTWKLASPAAAPPEALLGSSVAVGARNLSVAVATLDALAVLLAVVIMHQVFVAQQRQALRHAASMSTSGDWSILVSNLPPSATEVSVAEHFNELGGLERKSEPCGSRSAATVRPSQLPGAVGAAFGSSSCGGSPSPAKQLQPVSCTASSGREWLRGGWVADVVIGYDVADAIRRSRKMASTLQRRRFVESQLAKYSPSSPWHQVDKFHAMVSEGHFLDSVIEQWKTEEPHFTGVPRGDHAALDRRQVCWDADP</sequence>
<feature type="chain" id="PRO_5022692600" description="PIPK domain-containing protein" evidence="3">
    <location>
        <begin position="22"/>
        <end position="1178"/>
    </location>
</feature>
<keyword evidence="2" id="KW-1133">Transmembrane helix</keyword>
<feature type="region of interest" description="Disordered" evidence="1">
    <location>
        <begin position="510"/>
        <end position="537"/>
    </location>
</feature>
<evidence type="ECO:0008006" key="6">
    <source>
        <dbReference type="Google" id="ProtNLM"/>
    </source>
</evidence>
<evidence type="ECO:0000313" key="5">
    <source>
        <dbReference type="Proteomes" id="UP000322899"/>
    </source>
</evidence>
<feature type="signal peptide" evidence="3">
    <location>
        <begin position="1"/>
        <end position="21"/>
    </location>
</feature>
<accession>A0A5A8E6X0</accession>
<evidence type="ECO:0000256" key="2">
    <source>
        <dbReference type="SAM" id="Phobius"/>
    </source>
</evidence>
<evidence type="ECO:0000313" key="4">
    <source>
        <dbReference type="EMBL" id="KAA0173229.1"/>
    </source>
</evidence>
<name>A0A5A8E6X0_CAFRO</name>
<feature type="compositionally biased region" description="Basic residues" evidence="1">
    <location>
        <begin position="165"/>
        <end position="176"/>
    </location>
</feature>
<feature type="region of interest" description="Disordered" evidence="1">
    <location>
        <begin position="784"/>
        <end position="806"/>
    </location>
</feature>
<keyword evidence="2" id="KW-0472">Membrane</keyword>
<evidence type="ECO:0000256" key="1">
    <source>
        <dbReference type="SAM" id="MobiDB-lite"/>
    </source>
</evidence>
<proteinExistence type="predicted"/>
<comment type="caution">
    <text evidence="4">The sequence shown here is derived from an EMBL/GenBank/DDBJ whole genome shotgun (WGS) entry which is preliminary data.</text>
</comment>
<reference evidence="4 5" key="1">
    <citation type="submission" date="2019-07" db="EMBL/GenBank/DDBJ databases">
        <title>Genomes of Cafeteria roenbergensis.</title>
        <authorList>
            <person name="Fischer M.G."/>
            <person name="Hackl T."/>
            <person name="Roman M."/>
        </authorList>
    </citation>
    <scope>NUCLEOTIDE SEQUENCE [LARGE SCALE GENOMIC DNA]</scope>
    <source>
        <strain evidence="4 5">E4-10P</strain>
    </source>
</reference>
<organism evidence="4 5">
    <name type="scientific">Cafeteria roenbergensis</name>
    <name type="common">Marine flagellate</name>
    <dbReference type="NCBI Taxonomy" id="33653"/>
    <lineage>
        <taxon>Eukaryota</taxon>
        <taxon>Sar</taxon>
        <taxon>Stramenopiles</taxon>
        <taxon>Bigyra</taxon>
        <taxon>Opalozoa</taxon>
        <taxon>Bicosoecida</taxon>
        <taxon>Cafeteriaceae</taxon>
        <taxon>Cafeteria</taxon>
    </lineage>
</organism>
<dbReference type="EMBL" id="VLTO01000036">
    <property type="protein sequence ID" value="KAA0173229.1"/>
    <property type="molecule type" value="Genomic_DNA"/>
</dbReference>